<dbReference type="PANTHER" id="PTHR46109">
    <property type="entry name" value="PROTEIN LIN-28"/>
    <property type="match status" value="1"/>
</dbReference>
<dbReference type="GO" id="GO:0031054">
    <property type="term" value="P:pre-miRNA processing"/>
    <property type="evidence" value="ECO:0007669"/>
    <property type="project" value="TreeGrafter"/>
</dbReference>
<evidence type="ECO:0000313" key="5">
    <source>
        <dbReference type="EMBL" id="POY70233.1"/>
    </source>
</evidence>
<comment type="caution">
    <text evidence="5">The sequence shown here is derived from an EMBL/GenBank/DDBJ whole genome shotgun (WGS) entry which is preliminary data.</text>
</comment>
<proteinExistence type="predicted"/>
<dbReference type="Proteomes" id="UP000237144">
    <property type="component" value="Unassembled WGS sequence"/>
</dbReference>
<feature type="domain" description="CSD" evidence="4">
    <location>
        <begin position="126"/>
        <end position="200"/>
    </location>
</feature>
<gene>
    <name evidence="5" type="ORF">BMF94_6817</name>
</gene>
<dbReference type="OrthoDB" id="422005at2759"/>
<dbReference type="InterPro" id="IPR011129">
    <property type="entry name" value="CSD"/>
</dbReference>
<feature type="compositionally biased region" description="Polar residues" evidence="3">
    <location>
        <begin position="327"/>
        <end position="337"/>
    </location>
</feature>
<evidence type="ECO:0000256" key="2">
    <source>
        <dbReference type="ARBA" id="ARBA00022490"/>
    </source>
</evidence>
<evidence type="ECO:0000313" key="6">
    <source>
        <dbReference type="Proteomes" id="UP000237144"/>
    </source>
</evidence>
<dbReference type="Gene3D" id="2.40.50.140">
    <property type="entry name" value="Nucleic acid-binding proteins"/>
    <property type="match status" value="1"/>
</dbReference>
<keyword evidence="6" id="KW-1185">Reference proteome</keyword>
<feature type="region of interest" description="Disordered" evidence="3">
    <location>
        <begin position="1"/>
        <end position="41"/>
    </location>
</feature>
<protein>
    <recommendedName>
        <fullName evidence="4">CSD domain-containing protein</fullName>
    </recommendedName>
</protein>
<dbReference type="AlphaFoldDB" id="A0A2S5B0C6"/>
<dbReference type="SUPFAM" id="SSF50249">
    <property type="entry name" value="Nucleic acid-binding proteins"/>
    <property type="match status" value="1"/>
</dbReference>
<feature type="compositionally biased region" description="Low complexity" evidence="3">
    <location>
        <begin position="11"/>
        <end position="23"/>
    </location>
</feature>
<dbReference type="Pfam" id="PF00313">
    <property type="entry name" value="CSD"/>
    <property type="match status" value="1"/>
</dbReference>
<feature type="region of interest" description="Disordered" evidence="3">
    <location>
        <begin position="327"/>
        <end position="362"/>
    </location>
</feature>
<dbReference type="SMART" id="SM00357">
    <property type="entry name" value="CSP"/>
    <property type="match status" value="1"/>
</dbReference>
<dbReference type="GO" id="GO:0005634">
    <property type="term" value="C:nucleus"/>
    <property type="evidence" value="ECO:0007669"/>
    <property type="project" value="TreeGrafter"/>
</dbReference>
<dbReference type="PROSITE" id="PS51857">
    <property type="entry name" value="CSD_2"/>
    <property type="match status" value="1"/>
</dbReference>
<feature type="compositionally biased region" description="Gly residues" evidence="3">
    <location>
        <begin position="1"/>
        <end position="10"/>
    </location>
</feature>
<dbReference type="InterPro" id="IPR002059">
    <property type="entry name" value="CSP_DNA-bd"/>
</dbReference>
<name>A0A2S5B0C6_9BASI</name>
<keyword evidence="2" id="KW-0963">Cytoplasm</keyword>
<dbReference type="STRING" id="741276.A0A2S5B0C6"/>
<evidence type="ECO:0000259" key="4">
    <source>
        <dbReference type="PROSITE" id="PS51857"/>
    </source>
</evidence>
<dbReference type="InterPro" id="IPR051373">
    <property type="entry name" value="Lin-28_RNA-binding"/>
</dbReference>
<organism evidence="5 6">
    <name type="scientific">Rhodotorula taiwanensis</name>
    <dbReference type="NCBI Taxonomy" id="741276"/>
    <lineage>
        <taxon>Eukaryota</taxon>
        <taxon>Fungi</taxon>
        <taxon>Dikarya</taxon>
        <taxon>Basidiomycota</taxon>
        <taxon>Pucciniomycotina</taxon>
        <taxon>Microbotryomycetes</taxon>
        <taxon>Sporidiobolales</taxon>
        <taxon>Sporidiobolaceae</taxon>
        <taxon>Rhodotorula</taxon>
    </lineage>
</organism>
<accession>A0A2S5B0C6</accession>
<dbReference type="EMBL" id="PJQD01000140">
    <property type="protein sequence ID" value="POY70233.1"/>
    <property type="molecule type" value="Genomic_DNA"/>
</dbReference>
<dbReference type="GO" id="GO:0005737">
    <property type="term" value="C:cytoplasm"/>
    <property type="evidence" value="ECO:0007669"/>
    <property type="project" value="UniProtKB-SubCell"/>
</dbReference>
<sequence length="362" mass="38350">MKQDVGGGQSRGASQGGRAATRTSPDIAGRSKRGLADLPLDTSPLSSFVALEDALPSIKTSIPTGLTSALAEYSPTEASPTTEGAQQEAGPNRFLRRFLHRHVHDGEVSEGEEDERSDKDAAKMPRRRGVCKFFNAQKGFGFVLDDYADELGGVEVFVHYTAITSVKGGPNGFKSLAEGENVEYSIAPGPKGWQAQNVTGPNDGGPGAAAAAVLTEGNPNQLHDPYRPVLIQAYTYHGHAASPLMHYTTTSVPGGVPDGAVYEPFPYVHYGETRPSQAPPTLAFYPPVGPMYPHAISPPSIHVHGPAYPPYHPEPFVPASPIYQSFSPTSPNDSYQSGFPGPASAEPVYPISHHTSHPAASS</sequence>
<dbReference type="PANTHER" id="PTHR46109:SF1">
    <property type="entry name" value="PROTEIN LIN-28 HOMOLOG"/>
    <property type="match status" value="1"/>
</dbReference>
<evidence type="ECO:0000256" key="1">
    <source>
        <dbReference type="ARBA" id="ARBA00004496"/>
    </source>
</evidence>
<dbReference type="InterPro" id="IPR012340">
    <property type="entry name" value="NA-bd_OB-fold"/>
</dbReference>
<comment type="subcellular location">
    <subcellularLocation>
        <location evidence="1">Cytoplasm</location>
    </subcellularLocation>
</comment>
<reference evidence="5 6" key="1">
    <citation type="journal article" date="2018" name="Front. Microbiol.">
        <title>Prospects for Fungal Bioremediation of Acidic Radioactive Waste Sites: Characterization and Genome Sequence of Rhodotorula taiwanensis MD1149.</title>
        <authorList>
            <person name="Tkavc R."/>
            <person name="Matrosova V.Y."/>
            <person name="Grichenko O.E."/>
            <person name="Gostincar C."/>
            <person name="Volpe R.P."/>
            <person name="Klimenkova P."/>
            <person name="Gaidamakova E.K."/>
            <person name="Zhou C.E."/>
            <person name="Stewart B.J."/>
            <person name="Lyman M.G."/>
            <person name="Malfatti S.A."/>
            <person name="Rubinfeld B."/>
            <person name="Courtot M."/>
            <person name="Singh J."/>
            <person name="Dalgard C.L."/>
            <person name="Hamilton T."/>
            <person name="Frey K.G."/>
            <person name="Gunde-Cimerman N."/>
            <person name="Dugan L."/>
            <person name="Daly M.J."/>
        </authorList>
    </citation>
    <scope>NUCLEOTIDE SEQUENCE [LARGE SCALE GENOMIC DNA]</scope>
    <source>
        <strain evidence="5 6">MD1149</strain>
    </source>
</reference>
<dbReference type="GO" id="GO:0003729">
    <property type="term" value="F:mRNA binding"/>
    <property type="evidence" value="ECO:0007669"/>
    <property type="project" value="TreeGrafter"/>
</dbReference>
<evidence type="ECO:0000256" key="3">
    <source>
        <dbReference type="SAM" id="MobiDB-lite"/>
    </source>
</evidence>